<organism evidence="2 3">
    <name type="scientific">Sphingopyxis terrae subsp. ummariensis</name>
    <dbReference type="NCBI Taxonomy" id="429001"/>
    <lineage>
        <taxon>Bacteria</taxon>
        <taxon>Pseudomonadati</taxon>
        <taxon>Pseudomonadota</taxon>
        <taxon>Alphaproteobacteria</taxon>
        <taxon>Sphingomonadales</taxon>
        <taxon>Sphingomonadaceae</taxon>
        <taxon>Sphingopyxis</taxon>
    </lineage>
</organism>
<dbReference type="Pfam" id="PF02464">
    <property type="entry name" value="CinA"/>
    <property type="match status" value="1"/>
</dbReference>
<dbReference type="GeneID" id="303001609"/>
<dbReference type="SUPFAM" id="SSF142433">
    <property type="entry name" value="CinA-like"/>
    <property type="match status" value="1"/>
</dbReference>
<dbReference type="AlphaFoldDB" id="A0A1Y6FVD7"/>
<evidence type="ECO:0000313" key="2">
    <source>
        <dbReference type="EMBL" id="SMQ76513.1"/>
    </source>
</evidence>
<dbReference type="NCBIfam" id="TIGR00199">
    <property type="entry name" value="PncC_domain"/>
    <property type="match status" value="1"/>
</dbReference>
<dbReference type="Proteomes" id="UP000194469">
    <property type="component" value="Unassembled WGS sequence"/>
</dbReference>
<accession>A0A1Y6FVD7</accession>
<evidence type="ECO:0000259" key="1">
    <source>
        <dbReference type="Pfam" id="PF02464"/>
    </source>
</evidence>
<evidence type="ECO:0000313" key="3">
    <source>
        <dbReference type="Proteomes" id="UP000194469"/>
    </source>
</evidence>
<keyword evidence="3" id="KW-1185">Reference proteome</keyword>
<name>A0A1Y6FVD7_9SPHN</name>
<gene>
    <name evidence="2" type="ORF">SAMN06295984_1954</name>
</gene>
<sequence>MQSLQRLSCEAEALLSELEARGMRIVTAESCTGGLLASCLTDIEGRSHCFERGFIPYSNAAKHDLLGVPRALLAECGAVSKPVATAMAQGAFDRSQASLALAITGFAGPGCEGEEEGLVHLAAYSGDALLCSELHLGRAGREPIRRAAAAAVLRLGRALLTGDARPMPAASGVNGHPIIDAR</sequence>
<dbReference type="RefSeq" id="WP_086456985.1">
    <property type="nucleotide sequence ID" value="NZ_FXWL01000002.1"/>
</dbReference>
<dbReference type="Gene3D" id="3.90.950.20">
    <property type="entry name" value="CinA-like"/>
    <property type="match status" value="1"/>
</dbReference>
<dbReference type="EMBL" id="FXWL01000002">
    <property type="protein sequence ID" value="SMQ76513.1"/>
    <property type="molecule type" value="Genomic_DNA"/>
</dbReference>
<protein>
    <submittedName>
        <fullName evidence="2">Nicotinamide-nucleotide amidase</fullName>
    </submittedName>
</protein>
<proteinExistence type="predicted"/>
<feature type="domain" description="CinA C-terminal" evidence="1">
    <location>
        <begin position="11"/>
        <end position="156"/>
    </location>
</feature>
<dbReference type="InterPro" id="IPR008136">
    <property type="entry name" value="CinA_C"/>
</dbReference>
<dbReference type="InterPro" id="IPR036653">
    <property type="entry name" value="CinA-like_C"/>
</dbReference>
<reference evidence="3" key="1">
    <citation type="submission" date="2017-04" db="EMBL/GenBank/DDBJ databases">
        <authorList>
            <person name="Varghese N."/>
            <person name="Submissions S."/>
        </authorList>
    </citation>
    <scope>NUCLEOTIDE SEQUENCE [LARGE SCALE GENOMIC DNA]</scope>
    <source>
        <strain evidence="3">UI2</strain>
    </source>
</reference>